<reference evidence="1" key="1">
    <citation type="journal article" date="2015" name="Nature">
        <title>Complex archaea that bridge the gap between prokaryotes and eukaryotes.</title>
        <authorList>
            <person name="Spang A."/>
            <person name="Saw J.H."/>
            <person name="Jorgensen S.L."/>
            <person name="Zaremba-Niedzwiedzka K."/>
            <person name="Martijn J."/>
            <person name="Lind A.E."/>
            <person name="van Eijk R."/>
            <person name="Schleper C."/>
            <person name="Guy L."/>
            <person name="Ettema T.J."/>
        </authorList>
    </citation>
    <scope>NUCLEOTIDE SEQUENCE</scope>
</reference>
<name>A0A0F8WVI2_9ZZZZ</name>
<proteinExistence type="predicted"/>
<sequence length="45" mass="5437">MNEETAYWLDYYEVDVDNEFIAECEDAHVLQEYETYLIKQEIAEA</sequence>
<organism evidence="1">
    <name type="scientific">marine sediment metagenome</name>
    <dbReference type="NCBI Taxonomy" id="412755"/>
    <lineage>
        <taxon>unclassified sequences</taxon>
        <taxon>metagenomes</taxon>
        <taxon>ecological metagenomes</taxon>
    </lineage>
</organism>
<protein>
    <submittedName>
        <fullName evidence="1">Uncharacterized protein</fullName>
    </submittedName>
</protein>
<dbReference type="EMBL" id="LAZR01062844">
    <property type="protein sequence ID" value="KKK60688.1"/>
    <property type="molecule type" value="Genomic_DNA"/>
</dbReference>
<dbReference type="AlphaFoldDB" id="A0A0F8WVI2"/>
<gene>
    <name evidence="1" type="ORF">LCGC14_3021840</name>
</gene>
<comment type="caution">
    <text evidence="1">The sequence shown here is derived from an EMBL/GenBank/DDBJ whole genome shotgun (WGS) entry which is preliminary data.</text>
</comment>
<evidence type="ECO:0000313" key="1">
    <source>
        <dbReference type="EMBL" id="KKK60688.1"/>
    </source>
</evidence>
<accession>A0A0F8WVI2</accession>